<dbReference type="Proteomes" id="UP000574067">
    <property type="component" value="Unassembled WGS sequence"/>
</dbReference>
<organism evidence="7 8">
    <name type="scientific">Azohydromonas caseinilytica</name>
    <dbReference type="NCBI Taxonomy" id="2728836"/>
    <lineage>
        <taxon>Bacteria</taxon>
        <taxon>Pseudomonadati</taxon>
        <taxon>Pseudomonadota</taxon>
        <taxon>Betaproteobacteria</taxon>
        <taxon>Burkholderiales</taxon>
        <taxon>Sphaerotilaceae</taxon>
        <taxon>Azohydromonas</taxon>
    </lineage>
</organism>
<evidence type="ECO:0000256" key="2">
    <source>
        <dbReference type="ARBA" id="ARBA00005849"/>
    </source>
</evidence>
<dbReference type="InterPro" id="IPR014139">
    <property type="entry name" value="Peptidase_S26C_TraF"/>
</dbReference>
<dbReference type="EMBL" id="JABBFW010000014">
    <property type="protein sequence ID" value="NML16992.1"/>
    <property type="molecule type" value="Genomic_DNA"/>
</dbReference>
<dbReference type="Pfam" id="PF10502">
    <property type="entry name" value="Peptidase_S26"/>
    <property type="match status" value="1"/>
</dbReference>
<evidence type="ECO:0000313" key="7">
    <source>
        <dbReference type="EMBL" id="NML16992.1"/>
    </source>
</evidence>
<sequence>MRRRIWIAAGGGAVLALLIGAGVAGLRFNSTRSIAQGLYRVTEEPLRAGAYVLACPPPVQPFLEARARLYIGPGICPGRMGYLMKRVVAVCGDRVELTEAAVVVNGRAVPGSARLPADTVGRPLPQPTSASTVLGDEVLLMGDVSPRSFDGRYFGPVDRTHILAVIRPVFTWN</sequence>
<comment type="similarity">
    <text evidence="2">Belongs to the peptidase S26C family.</text>
</comment>
<dbReference type="RefSeq" id="WP_169161895.1">
    <property type="nucleotide sequence ID" value="NZ_JABBFW010000014.1"/>
</dbReference>
<dbReference type="SUPFAM" id="SSF51306">
    <property type="entry name" value="LexA/Signal peptidase"/>
    <property type="match status" value="1"/>
</dbReference>
<dbReference type="GO" id="GO:0006465">
    <property type="term" value="P:signal peptide processing"/>
    <property type="evidence" value="ECO:0007669"/>
    <property type="project" value="InterPro"/>
</dbReference>
<evidence type="ECO:0000256" key="5">
    <source>
        <dbReference type="ARBA" id="ARBA00022971"/>
    </source>
</evidence>
<dbReference type="GO" id="GO:0004252">
    <property type="term" value="F:serine-type endopeptidase activity"/>
    <property type="evidence" value="ECO:0007669"/>
    <property type="project" value="InterPro"/>
</dbReference>
<comment type="caution">
    <text evidence="7">The sequence shown here is derived from an EMBL/GenBank/DDBJ whole genome shotgun (WGS) entry which is preliminary data.</text>
</comment>
<feature type="domain" description="Peptidase S26" evidence="6">
    <location>
        <begin position="29"/>
        <end position="167"/>
    </location>
</feature>
<comment type="subcellular location">
    <subcellularLocation>
        <location evidence="1">Periplasm</location>
    </subcellularLocation>
</comment>
<proteinExistence type="inferred from homology"/>
<keyword evidence="8" id="KW-1185">Reference proteome</keyword>
<dbReference type="Gene3D" id="2.10.109.10">
    <property type="entry name" value="Umud Fragment, subunit A"/>
    <property type="match status" value="1"/>
</dbReference>
<protein>
    <submittedName>
        <fullName evidence="7">Conjugative transfer signal peptidase TraF</fullName>
    </submittedName>
</protein>
<dbReference type="AlphaFoldDB" id="A0A848FCE3"/>
<evidence type="ECO:0000256" key="4">
    <source>
        <dbReference type="ARBA" id="ARBA00022764"/>
    </source>
</evidence>
<dbReference type="NCBIfam" id="TIGR02771">
    <property type="entry name" value="TraF_Ti"/>
    <property type="match status" value="1"/>
</dbReference>
<keyword evidence="4" id="KW-0574">Periplasm</keyword>
<evidence type="ECO:0000259" key="6">
    <source>
        <dbReference type="Pfam" id="PF10502"/>
    </source>
</evidence>
<reference evidence="7 8" key="1">
    <citation type="submission" date="2020-04" db="EMBL/GenBank/DDBJ databases">
        <title>Azohydromonas sp. isolated from soil.</title>
        <authorList>
            <person name="Dahal R.H."/>
        </authorList>
    </citation>
    <scope>NUCLEOTIDE SEQUENCE [LARGE SCALE GENOMIC DNA]</scope>
    <source>
        <strain evidence="7 8">G-1-1-14</strain>
    </source>
</reference>
<dbReference type="InterPro" id="IPR036286">
    <property type="entry name" value="LexA/Signal_pep-like_sf"/>
</dbReference>
<evidence type="ECO:0000256" key="1">
    <source>
        <dbReference type="ARBA" id="ARBA00004418"/>
    </source>
</evidence>
<evidence type="ECO:0000313" key="8">
    <source>
        <dbReference type="Proteomes" id="UP000574067"/>
    </source>
</evidence>
<dbReference type="GO" id="GO:0042597">
    <property type="term" value="C:periplasmic space"/>
    <property type="evidence" value="ECO:0007669"/>
    <property type="project" value="UniProtKB-SubCell"/>
</dbReference>
<name>A0A848FCE3_9BURK</name>
<dbReference type="NCBIfam" id="NF010459">
    <property type="entry name" value="PRK13884.1"/>
    <property type="match status" value="1"/>
</dbReference>
<accession>A0A848FCE3</accession>
<gene>
    <name evidence="7" type="primary">traF</name>
    <name evidence="7" type="ORF">HHL10_18585</name>
</gene>
<dbReference type="InterPro" id="IPR019533">
    <property type="entry name" value="Peptidase_S26"/>
</dbReference>
<keyword evidence="3" id="KW-0732">Signal</keyword>
<keyword evidence="5" id="KW-0184">Conjugation</keyword>
<evidence type="ECO:0000256" key="3">
    <source>
        <dbReference type="ARBA" id="ARBA00022729"/>
    </source>
</evidence>